<feature type="non-terminal residue" evidence="1">
    <location>
        <position position="1"/>
    </location>
</feature>
<proteinExistence type="predicted"/>
<protein>
    <submittedName>
        <fullName evidence="1">Importin subunit beta-1</fullName>
    </submittedName>
</protein>
<dbReference type="Proteomes" id="UP000325081">
    <property type="component" value="Unassembled WGS sequence"/>
</dbReference>
<sequence>LQIRPIPEDSGSLWLTMAPASDSKEDRSILSERIGNSSQIGATRGAIQTPRSIARPVSKNHSPAKYVKVGLVEIQSGIDIGVKESRYSVILQPYSCCIIVSPSLPLQALCVCGALGDSFCGGEGFTI</sequence>
<evidence type="ECO:0000313" key="1">
    <source>
        <dbReference type="EMBL" id="GER31352.1"/>
    </source>
</evidence>
<name>A0A5A7PF50_STRAF</name>
<evidence type="ECO:0000313" key="2">
    <source>
        <dbReference type="Proteomes" id="UP000325081"/>
    </source>
</evidence>
<keyword evidence="2" id="KW-1185">Reference proteome</keyword>
<gene>
    <name evidence="1" type="ORF">STAS_07350</name>
</gene>
<organism evidence="1 2">
    <name type="scientific">Striga asiatica</name>
    <name type="common">Asiatic witchweed</name>
    <name type="synonym">Buchnera asiatica</name>
    <dbReference type="NCBI Taxonomy" id="4170"/>
    <lineage>
        <taxon>Eukaryota</taxon>
        <taxon>Viridiplantae</taxon>
        <taxon>Streptophyta</taxon>
        <taxon>Embryophyta</taxon>
        <taxon>Tracheophyta</taxon>
        <taxon>Spermatophyta</taxon>
        <taxon>Magnoliopsida</taxon>
        <taxon>eudicotyledons</taxon>
        <taxon>Gunneridae</taxon>
        <taxon>Pentapetalae</taxon>
        <taxon>asterids</taxon>
        <taxon>lamiids</taxon>
        <taxon>Lamiales</taxon>
        <taxon>Orobanchaceae</taxon>
        <taxon>Buchnereae</taxon>
        <taxon>Striga</taxon>
    </lineage>
</organism>
<reference evidence="2" key="1">
    <citation type="journal article" date="2019" name="Curr. Biol.">
        <title>Genome Sequence of Striga asiatica Provides Insight into the Evolution of Plant Parasitism.</title>
        <authorList>
            <person name="Yoshida S."/>
            <person name="Kim S."/>
            <person name="Wafula E.K."/>
            <person name="Tanskanen J."/>
            <person name="Kim Y.M."/>
            <person name="Honaas L."/>
            <person name="Yang Z."/>
            <person name="Spallek T."/>
            <person name="Conn C.E."/>
            <person name="Ichihashi Y."/>
            <person name="Cheong K."/>
            <person name="Cui S."/>
            <person name="Der J.P."/>
            <person name="Gundlach H."/>
            <person name="Jiao Y."/>
            <person name="Hori C."/>
            <person name="Ishida J.K."/>
            <person name="Kasahara H."/>
            <person name="Kiba T."/>
            <person name="Kim M.S."/>
            <person name="Koo N."/>
            <person name="Laohavisit A."/>
            <person name="Lee Y.H."/>
            <person name="Lumba S."/>
            <person name="McCourt P."/>
            <person name="Mortimer J.C."/>
            <person name="Mutuku J.M."/>
            <person name="Nomura T."/>
            <person name="Sasaki-Sekimoto Y."/>
            <person name="Seto Y."/>
            <person name="Wang Y."/>
            <person name="Wakatake T."/>
            <person name="Sakakibara H."/>
            <person name="Demura T."/>
            <person name="Yamaguchi S."/>
            <person name="Yoneyama K."/>
            <person name="Manabe R.I."/>
            <person name="Nelson D.C."/>
            <person name="Schulman A.H."/>
            <person name="Timko M.P."/>
            <person name="dePamphilis C.W."/>
            <person name="Choi D."/>
            <person name="Shirasu K."/>
        </authorList>
    </citation>
    <scope>NUCLEOTIDE SEQUENCE [LARGE SCALE GENOMIC DNA]</scope>
    <source>
        <strain evidence="2">cv. UVA1</strain>
    </source>
</reference>
<dbReference type="EMBL" id="BKCP01004450">
    <property type="protein sequence ID" value="GER31352.1"/>
    <property type="molecule type" value="Genomic_DNA"/>
</dbReference>
<dbReference type="AlphaFoldDB" id="A0A5A7PF50"/>
<accession>A0A5A7PF50</accession>
<comment type="caution">
    <text evidence="1">The sequence shown here is derived from an EMBL/GenBank/DDBJ whole genome shotgun (WGS) entry which is preliminary data.</text>
</comment>